<feature type="compositionally biased region" description="Basic and acidic residues" evidence="2">
    <location>
        <begin position="296"/>
        <end position="305"/>
    </location>
</feature>
<dbReference type="STRING" id="224129.A0A1W4X9L1"/>
<dbReference type="PANTHER" id="PTHR23149:SF9">
    <property type="entry name" value="G PATCH DOMAIN-CONTAINING PROTEIN 4"/>
    <property type="match status" value="1"/>
</dbReference>
<dbReference type="InParanoid" id="A0A1W4X9L1"/>
<evidence type="ECO:0000256" key="1">
    <source>
        <dbReference type="ARBA" id="ARBA00040365"/>
    </source>
</evidence>
<name>A0A1W4X9L1_AGRPL</name>
<organism evidence="4 5">
    <name type="scientific">Agrilus planipennis</name>
    <name type="common">Emerald ash borer</name>
    <name type="synonym">Agrilus marcopoli</name>
    <dbReference type="NCBI Taxonomy" id="224129"/>
    <lineage>
        <taxon>Eukaryota</taxon>
        <taxon>Metazoa</taxon>
        <taxon>Ecdysozoa</taxon>
        <taxon>Arthropoda</taxon>
        <taxon>Hexapoda</taxon>
        <taxon>Insecta</taxon>
        <taxon>Pterygota</taxon>
        <taxon>Neoptera</taxon>
        <taxon>Endopterygota</taxon>
        <taxon>Coleoptera</taxon>
        <taxon>Polyphaga</taxon>
        <taxon>Elateriformia</taxon>
        <taxon>Buprestoidea</taxon>
        <taxon>Buprestidae</taxon>
        <taxon>Agrilinae</taxon>
        <taxon>Agrilus</taxon>
    </lineage>
</organism>
<reference evidence="5" key="1">
    <citation type="submission" date="2025-08" db="UniProtKB">
        <authorList>
            <consortium name="RefSeq"/>
        </authorList>
    </citation>
    <scope>IDENTIFICATION</scope>
    <source>
        <tissue evidence="5">Entire body</tissue>
    </source>
</reference>
<dbReference type="RefSeq" id="XP_018329020.1">
    <property type="nucleotide sequence ID" value="XM_018473518.2"/>
</dbReference>
<evidence type="ECO:0000259" key="3">
    <source>
        <dbReference type="PROSITE" id="PS50174"/>
    </source>
</evidence>
<proteinExistence type="predicted"/>
<protein>
    <recommendedName>
        <fullName evidence="1">G patch domain-containing protein 4</fullName>
    </recommendedName>
</protein>
<keyword evidence="4" id="KW-1185">Reference proteome</keyword>
<dbReference type="GO" id="GO:0003676">
    <property type="term" value="F:nucleic acid binding"/>
    <property type="evidence" value="ECO:0007669"/>
    <property type="project" value="InterPro"/>
</dbReference>
<evidence type="ECO:0000256" key="2">
    <source>
        <dbReference type="SAM" id="MobiDB-lite"/>
    </source>
</evidence>
<gene>
    <name evidence="5" type="primary">LOC108739558</name>
</gene>
<dbReference type="InterPro" id="IPR050656">
    <property type="entry name" value="PINX1"/>
</dbReference>
<dbReference type="GO" id="GO:0005730">
    <property type="term" value="C:nucleolus"/>
    <property type="evidence" value="ECO:0007669"/>
    <property type="project" value="TreeGrafter"/>
</dbReference>
<dbReference type="Pfam" id="PF01585">
    <property type="entry name" value="G-patch"/>
    <property type="match status" value="1"/>
</dbReference>
<dbReference type="Proteomes" id="UP000192223">
    <property type="component" value="Unplaced"/>
</dbReference>
<feature type="domain" description="G-patch" evidence="3">
    <location>
        <begin position="1"/>
        <end position="46"/>
    </location>
</feature>
<evidence type="ECO:0000313" key="5">
    <source>
        <dbReference type="RefSeq" id="XP_018329020.1"/>
    </source>
</evidence>
<accession>A0A1W4X9L1</accession>
<dbReference type="GeneID" id="108739558"/>
<dbReference type="KEGG" id="apln:108739558"/>
<evidence type="ECO:0000313" key="4">
    <source>
        <dbReference type="Proteomes" id="UP000192223"/>
    </source>
</evidence>
<dbReference type="OrthoDB" id="10019757at2759"/>
<feature type="compositionally biased region" description="Polar residues" evidence="2">
    <location>
        <begin position="253"/>
        <end position="286"/>
    </location>
</feature>
<dbReference type="AlphaFoldDB" id="A0A1W4X9L1"/>
<dbReference type="InterPro" id="IPR000467">
    <property type="entry name" value="G_patch_dom"/>
</dbReference>
<dbReference type="SMART" id="SM00443">
    <property type="entry name" value="G_patch"/>
    <property type="match status" value="1"/>
</dbReference>
<feature type="region of interest" description="Disordered" evidence="2">
    <location>
        <begin position="235"/>
        <end position="328"/>
    </location>
</feature>
<dbReference type="PROSITE" id="PS50174">
    <property type="entry name" value="G_PATCH"/>
    <property type="match status" value="1"/>
</dbReference>
<sequence>MDFAKKQLEKYGWREGQGLGKNETGISKAIKPKLKFDTSGVGHNSADEFKNDWWNNIYNRAASNIDVSVNSDNNVQLKLTSKESIDISTKGYMKGLKCQNINLEYGSFIKRSTLTDKGLVSEAGSYNLDEPNKVNVRALTDEELLAACEGRTAHKGARHGIKQSGKLSRIEKQEKMLLKKLKKISLTDNDDTGSRKNLEKKLKKINDQKDKNRIDDSVSTNSVESTYKEKNYLVSSPAKLNKSRKKQRKRVSFNETVTEYQTQEVDSSPQSGTSDGSPLCSTSTIAVTVKLQAENDPTRSDKLNDQDEGIDCPELDLKNSDSNSNSDEFDVSVYKELSKKERKILRRKLKKQNERNTKTAMFLDGVIDKMSDVDVDGEIQEVNGRCQKCSKRKLKFEVDDLDEADVKKSHYENKDVNRYKEKRLRKQRRLEKRLNKVVHSLHSCKISDSE</sequence>
<feature type="compositionally biased region" description="Basic residues" evidence="2">
    <location>
        <begin position="241"/>
        <end position="251"/>
    </location>
</feature>
<dbReference type="PANTHER" id="PTHR23149">
    <property type="entry name" value="G PATCH DOMAIN CONTAINING PROTEIN"/>
    <property type="match status" value="1"/>
</dbReference>